<keyword evidence="5" id="KW-0013">ADP-ribosylation</keyword>
<evidence type="ECO:0000256" key="3">
    <source>
        <dbReference type="ARBA" id="ARBA00022553"/>
    </source>
</evidence>
<evidence type="ECO:0000256" key="4">
    <source>
        <dbReference type="ARBA" id="ARBA00022687"/>
    </source>
</evidence>
<evidence type="ECO:0000313" key="13">
    <source>
        <dbReference type="RefSeq" id="XP_032816874.1"/>
    </source>
</evidence>
<evidence type="ECO:0000256" key="7">
    <source>
        <dbReference type="PROSITE-ProRule" id="PRU00069"/>
    </source>
</evidence>
<dbReference type="RefSeq" id="XP_032816874.1">
    <property type="nucleotide sequence ID" value="XM_032960983.1"/>
</dbReference>
<dbReference type="InterPro" id="IPR029071">
    <property type="entry name" value="Ubiquitin-like_domsf"/>
</dbReference>
<feature type="compositionally biased region" description="Polar residues" evidence="9">
    <location>
        <begin position="764"/>
        <end position="791"/>
    </location>
</feature>
<keyword evidence="8" id="KW-0175">Coiled coil</keyword>
<dbReference type="Gene3D" id="1.10.196.10">
    <property type="match status" value="1"/>
</dbReference>
<evidence type="ECO:0000256" key="1">
    <source>
        <dbReference type="ARBA" id="ARBA00004496"/>
    </source>
</evidence>
<feature type="compositionally biased region" description="Basic residues" evidence="9">
    <location>
        <begin position="546"/>
        <end position="567"/>
    </location>
</feature>
<evidence type="ECO:0000259" key="10">
    <source>
        <dbReference type="PROSITE" id="PS50132"/>
    </source>
</evidence>
<dbReference type="PROSITE" id="PS50841">
    <property type="entry name" value="DIX"/>
    <property type="match status" value="1"/>
</dbReference>
<dbReference type="InterPro" id="IPR016137">
    <property type="entry name" value="RGS"/>
</dbReference>
<evidence type="ECO:0000259" key="11">
    <source>
        <dbReference type="PROSITE" id="PS50841"/>
    </source>
</evidence>
<dbReference type="Gene3D" id="1.10.167.10">
    <property type="entry name" value="Regulator of G-protein Signalling 4, domain 2"/>
    <property type="match status" value="1"/>
</dbReference>
<dbReference type="GO" id="GO:0048468">
    <property type="term" value="P:cell development"/>
    <property type="evidence" value="ECO:0007669"/>
    <property type="project" value="TreeGrafter"/>
</dbReference>
<evidence type="ECO:0000256" key="2">
    <source>
        <dbReference type="ARBA" id="ARBA00022490"/>
    </source>
</evidence>
<keyword evidence="6" id="KW-0832">Ubl conjugation</keyword>
<dbReference type="GO" id="GO:0031625">
    <property type="term" value="F:ubiquitin protein ligase binding"/>
    <property type="evidence" value="ECO:0007669"/>
    <property type="project" value="TreeGrafter"/>
</dbReference>
<comment type="subcellular location">
    <subcellularLocation>
        <location evidence="1">Cytoplasm</location>
    </subcellularLocation>
</comment>
<keyword evidence="3" id="KW-0597">Phosphoprotein</keyword>
<dbReference type="GO" id="GO:0005737">
    <property type="term" value="C:cytoplasm"/>
    <property type="evidence" value="ECO:0007669"/>
    <property type="project" value="UniProtKB-SubCell"/>
</dbReference>
<accession>A0AAJ7X0D6</accession>
<keyword evidence="12" id="KW-1185">Reference proteome</keyword>
<feature type="region of interest" description="Disordered" evidence="9">
    <location>
        <begin position="673"/>
        <end position="739"/>
    </location>
</feature>
<keyword evidence="2" id="KW-0963">Cytoplasm</keyword>
<feature type="region of interest" description="Disordered" evidence="9">
    <location>
        <begin position="605"/>
        <end position="652"/>
    </location>
</feature>
<dbReference type="GO" id="GO:0005634">
    <property type="term" value="C:nucleus"/>
    <property type="evidence" value="ECO:0007669"/>
    <property type="project" value="TreeGrafter"/>
</dbReference>
<feature type="compositionally biased region" description="Basic and acidic residues" evidence="9">
    <location>
        <begin position="361"/>
        <end position="376"/>
    </location>
</feature>
<dbReference type="SMART" id="SM00315">
    <property type="entry name" value="RGS"/>
    <property type="match status" value="1"/>
</dbReference>
<dbReference type="SUPFAM" id="SSF54236">
    <property type="entry name" value="Ubiquitin-like"/>
    <property type="match status" value="1"/>
</dbReference>
<evidence type="ECO:0000256" key="5">
    <source>
        <dbReference type="ARBA" id="ARBA00022765"/>
    </source>
</evidence>
<dbReference type="Pfam" id="PF00615">
    <property type="entry name" value="RGS"/>
    <property type="match status" value="1"/>
</dbReference>
<dbReference type="Gene3D" id="2.40.240.130">
    <property type="match status" value="1"/>
</dbReference>
<feature type="compositionally biased region" description="Low complexity" evidence="9">
    <location>
        <begin position="333"/>
        <end position="350"/>
    </location>
</feature>
<gene>
    <name evidence="13 14 15" type="primary">LOC116946113</name>
</gene>
<dbReference type="InterPro" id="IPR036305">
    <property type="entry name" value="RGS_sf"/>
</dbReference>
<dbReference type="InterPro" id="IPR044926">
    <property type="entry name" value="RGS_subdomain_2"/>
</dbReference>
<dbReference type="AlphaFoldDB" id="A0AAJ7X0D6"/>
<feature type="region of interest" description="Disordered" evidence="9">
    <location>
        <begin position="753"/>
        <end position="794"/>
    </location>
</feature>
<dbReference type="InterPro" id="IPR014936">
    <property type="entry name" value="Axin_b-cat-bd"/>
</dbReference>
<dbReference type="GO" id="GO:0016055">
    <property type="term" value="P:Wnt signaling pathway"/>
    <property type="evidence" value="ECO:0007669"/>
    <property type="project" value="UniProtKB-KW"/>
</dbReference>
<evidence type="ECO:0000256" key="9">
    <source>
        <dbReference type="SAM" id="MobiDB-lite"/>
    </source>
</evidence>
<reference evidence="13 14" key="1">
    <citation type="submission" date="2025-04" db="UniProtKB">
        <authorList>
            <consortium name="RefSeq"/>
        </authorList>
    </citation>
    <scope>IDENTIFICATION</scope>
    <source>
        <tissue evidence="13 14">Sperm</tissue>
    </source>
</reference>
<evidence type="ECO:0000256" key="8">
    <source>
        <dbReference type="SAM" id="Coils"/>
    </source>
</evidence>
<keyword evidence="4 7" id="KW-0879">Wnt signaling pathway</keyword>
<dbReference type="InterPro" id="IPR038207">
    <property type="entry name" value="DIX_dom_sf"/>
</dbReference>
<feature type="domain" description="RGS" evidence="10">
    <location>
        <begin position="94"/>
        <end position="212"/>
    </location>
</feature>
<sequence length="895" mass="97148">MSVSEKLQRLDLSHIIENAITRRPPVPGREGKVNVWPEHCNDPGLARANGVKGGGSGDGFGVRMMQPRRMDGDLGYEPEGSASPTPPYVRWAESLPALLEDQDGTSLFRAFLEQEDCVDLLDFWFACSGFRKTDGDKRAKLAKAIYKKFIKDNAGIVLRQIGSITRTGVKECIASKRIDSTMFDRAQEEVQTAMEENAYPAFLRSDVYLAYARSGGESPRCFADPLPAGFMAMKGLDSPLGLQTVKEDEVLSYDSQQTHKRWPEVHCGMRPTGGSSCFSVASPRAVGMRPSEKGKKGYRNPLWPGNPVNPYHMNSGYGRAPASSANDSEQSLSSDAMTDDTMSMTDSSVDGIPPYRLRSCASRDTRQSAKDSGRTEVVHIPRTSRLPKDMVVEPAKFASELISRLERLQRERDAQEALEERLRRVRAEEEGEEGGPVATATCQASTTQVAAGCGGGGQMAAVPVSFLSPEPDDDPESILDEHVSRVMKTPGCQSPGHHHGGGGAGRPRSPDSRPHPGVVRPQAALAAIKGEAGTAAAGGASSASQSHHHRTVYHHHHHHIHHAHAASKAREQLEVEAAQRVYGGGGGGGGGVNGTAESFPYAAKSRNGAENLPPGITNTLPTSNKPGTLGKKSSKGESGSKAEEAPLEEGPIRVLEEVPDRFRIWQWMVQGEKEAGRHAKTTTTSSGPSSKKGSEATPRAAHAWSGVATAPQRAPAVGTQPSQPFVQDPGMPPLPAPNPLTQLEEARRRLLEEEKRSARVPPRSRQTQETLQRNRSFQRQAGSQNPNSSPSIDLDADRELKAGKKSACQVEASDSVVVVYYFCGETIPYRTSVRGHVLTLGHFKELLTKKGTYRYYFKKASEDFDCGVVYEEVQDDDAILPIYEEKINGKVERIE</sequence>
<evidence type="ECO:0000256" key="6">
    <source>
        <dbReference type="ARBA" id="ARBA00022843"/>
    </source>
</evidence>
<name>A0AAJ7X0D6_PETMA</name>
<dbReference type="GO" id="GO:0060090">
    <property type="term" value="F:molecular adaptor activity"/>
    <property type="evidence" value="ECO:0007669"/>
    <property type="project" value="TreeGrafter"/>
</dbReference>
<feature type="coiled-coil region" evidence="8">
    <location>
        <begin position="398"/>
        <end position="428"/>
    </location>
</feature>
<dbReference type="GO" id="GO:0090090">
    <property type="term" value="P:negative regulation of canonical Wnt signaling pathway"/>
    <property type="evidence" value="ECO:0007669"/>
    <property type="project" value="InterPro"/>
</dbReference>
<dbReference type="Pfam" id="PF16646">
    <property type="entry name" value="AXIN1_TNKS_BD"/>
    <property type="match status" value="1"/>
</dbReference>
<dbReference type="SUPFAM" id="SSF48097">
    <property type="entry name" value="Regulator of G-protein signaling, RGS"/>
    <property type="match status" value="1"/>
</dbReference>
<dbReference type="RefSeq" id="XP_032816876.1">
    <property type="nucleotide sequence ID" value="XM_032960985.1"/>
</dbReference>
<feature type="domain" description="DIX" evidence="11">
    <location>
        <begin position="813"/>
        <end position="895"/>
    </location>
</feature>
<feature type="region of interest" description="Disordered" evidence="9">
    <location>
        <begin position="314"/>
        <end position="376"/>
    </location>
</feature>
<dbReference type="GO" id="GO:0030877">
    <property type="term" value="C:beta-catenin destruction complex"/>
    <property type="evidence" value="ECO:0007669"/>
    <property type="project" value="TreeGrafter"/>
</dbReference>
<dbReference type="Pfam" id="PF08833">
    <property type="entry name" value="Axin_b-cat_bind"/>
    <property type="match status" value="1"/>
</dbReference>
<dbReference type="GO" id="GO:0019901">
    <property type="term" value="F:protein kinase binding"/>
    <property type="evidence" value="ECO:0007669"/>
    <property type="project" value="TreeGrafter"/>
</dbReference>
<feature type="compositionally biased region" description="Polar residues" evidence="9">
    <location>
        <begin position="323"/>
        <end position="332"/>
    </location>
</feature>
<dbReference type="PANTHER" id="PTHR46102">
    <property type="entry name" value="AXIN"/>
    <property type="match status" value="1"/>
</dbReference>
<dbReference type="InterPro" id="IPR024066">
    <property type="entry name" value="RGS_subdom1/3"/>
</dbReference>
<evidence type="ECO:0000313" key="12">
    <source>
        <dbReference type="Proteomes" id="UP001318040"/>
    </source>
</evidence>
<dbReference type="Pfam" id="PF00778">
    <property type="entry name" value="DIX"/>
    <property type="match status" value="1"/>
</dbReference>
<dbReference type="PROSITE" id="PS50132">
    <property type="entry name" value="RGS"/>
    <property type="match status" value="1"/>
</dbReference>
<dbReference type="InterPro" id="IPR032101">
    <property type="entry name" value="Axin_TNKS-bd"/>
</dbReference>
<feature type="region of interest" description="Disordered" evidence="9">
    <location>
        <begin position="487"/>
        <end position="518"/>
    </location>
</feature>
<dbReference type="InterPro" id="IPR001158">
    <property type="entry name" value="DIX"/>
</dbReference>
<dbReference type="GO" id="GO:0008013">
    <property type="term" value="F:beta-catenin binding"/>
    <property type="evidence" value="ECO:0007669"/>
    <property type="project" value="TreeGrafter"/>
</dbReference>
<dbReference type="RefSeq" id="XP_032816875.1">
    <property type="nucleotide sequence ID" value="XM_032960984.1"/>
</dbReference>
<dbReference type="SMART" id="SM00021">
    <property type="entry name" value="DAX"/>
    <property type="match status" value="1"/>
</dbReference>
<proteinExistence type="predicted"/>
<feature type="compositionally biased region" description="Polar residues" evidence="9">
    <location>
        <begin position="616"/>
        <end position="626"/>
    </location>
</feature>
<feature type="compositionally biased region" description="Low complexity" evidence="9">
    <location>
        <begin position="531"/>
        <end position="545"/>
    </location>
</feature>
<dbReference type="PRINTS" id="PR01301">
    <property type="entry name" value="RGSPROTEIN"/>
</dbReference>
<dbReference type="GO" id="GO:0070411">
    <property type="term" value="F:I-SMAD binding"/>
    <property type="evidence" value="ECO:0007669"/>
    <property type="project" value="TreeGrafter"/>
</dbReference>
<dbReference type="InterPro" id="IPR043581">
    <property type="entry name" value="Axin-like"/>
</dbReference>
<feature type="compositionally biased region" description="Low complexity" evidence="9">
    <location>
        <begin position="681"/>
        <end position="691"/>
    </location>
</feature>
<protein>
    <submittedName>
        <fullName evidence="13 14">Axin-1-like</fullName>
    </submittedName>
</protein>
<dbReference type="GO" id="GO:0005886">
    <property type="term" value="C:plasma membrane"/>
    <property type="evidence" value="ECO:0007669"/>
    <property type="project" value="TreeGrafter"/>
</dbReference>
<dbReference type="KEGG" id="pmrn:116946113"/>
<feature type="region of interest" description="Disordered" evidence="9">
    <location>
        <begin position="531"/>
        <end position="570"/>
    </location>
</feature>
<dbReference type="FunFam" id="2.40.240.130:FF:000002">
    <property type="entry name" value="Axin 1"/>
    <property type="match status" value="1"/>
</dbReference>
<organism evidence="12 13">
    <name type="scientific">Petromyzon marinus</name>
    <name type="common">Sea lamprey</name>
    <dbReference type="NCBI Taxonomy" id="7757"/>
    <lineage>
        <taxon>Eukaryota</taxon>
        <taxon>Metazoa</taxon>
        <taxon>Chordata</taxon>
        <taxon>Craniata</taxon>
        <taxon>Vertebrata</taxon>
        <taxon>Cyclostomata</taxon>
        <taxon>Hyperoartia</taxon>
        <taxon>Petromyzontiformes</taxon>
        <taxon>Petromyzontidae</taxon>
        <taxon>Petromyzon</taxon>
    </lineage>
</organism>
<evidence type="ECO:0000313" key="14">
    <source>
        <dbReference type="RefSeq" id="XP_032816875.1"/>
    </source>
</evidence>
<dbReference type="PANTHER" id="PTHR46102:SF2">
    <property type="entry name" value="AXIN"/>
    <property type="match status" value="1"/>
</dbReference>
<evidence type="ECO:0000313" key="15">
    <source>
        <dbReference type="RefSeq" id="XP_032816876.1"/>
    </source>
</evidence>
<dbReference type="GO" id="GO:0032436">
    <property type="term" value="P:positive regulation of proteasomal ubiquitin-dependent protein catabolic process"/>
    <property type="evidence" value="ECO:0007669"/>
    <property type="project" value="TreeGrafter"/>
</dbReference>
<feature type="compositionally biased region" description="Basic and acidic residues" evidence="9">
    <location>
        <begin position="634"/>
        <end position="652"/>
    </location>
</feature>
<dbReference type="Proteomes" id="UP001318040">
    <property type="component" value="Chromosome 26"/>
</dbReference>